<evidence type="ECO:0000256" key="1">
    <source>
        <dbReference type="SAM" id="MobiDB-lite"/>
    </source>
</evidence>
<dbReference type="Proteomes" id="UP000298652">
    <property type="component" value="Chromosome 7"/>
</dbReference>
<dbReference type="AlphaFoldDB" id="A0A4U6TTY3"/>
<evidence type="ECO:0000313" key="2">
    <source>
        <dbReference type="EMBL" id="TKW05005.1"/>
    </source>
</evidence>
<sequence>MSSSPQGAVHHQVDDGERLLLTSDAGALPEQLGRVGRVLGCDAAVAALPPLGDGRRDRTQPHGLDRRHQQLALMVMRSCASAPVVVVGSSSAGLPPPPPLTPESRSPTAANNPRRSALAPSPTNPSTRSKNMEGGRVVGGEHGDGPRLIYEVPVLPKGRGVDLEASVMWPCPGDACQWSLRLRNATRERSWACTARAASSRQGEDEDGGLSASGQAALRRRRWSSCCCWVCVAAEAAGRARAWKRMNATLEEGGRSMAMVAERRRRVERSALDSRALRSGRDEHELWNAVEDMKDG</sequence>
<gene>
    <name evidence="2" type="ORF">SEVIR_7G147300v2</name>
</gene>
<dbReference type="EMBL" id="CM016558">
    <property type="protein sequence ID" value="TKW05005.1"/>
    <property type="molecule type" value="Genomic_DNA"/>
</dbReference>
<name>A0A4U6TTY3_SETVI</name>
<dbReference type="Gramene" id="TKW05005">
    <property type="protein sequence ID" value="TKW05005"/>
    <property type="gene ID" value="SEVIR_7G147300v2"/>
</dbReference>
<accession>A0A4U6TTY3</accession>
<organism evidence="2 3">
    <name type="scientific">Setaria viridis</name>
    <name type="common">Green bristlegrass</name>
    <name type="synonym">Setaria italica subsp. viridis</name>
    <dbReference type="NCBI Taxonomy" id="4556"/>
    <lineage>
        <taxon>Eukaryota</taxon>
        <taxon>Viridiplantae</taxon>
        <taxon>Streptophyta</taxon>
        <taxon>Embryophyta</taxon>
        <taxon>Tracheophyta</taxon>
        <taxon>Spermatophyta</taxon>
        <taxon>Magnoliopsida</taxon>
        <taxon>Liliopsida</taxon>
        <taxon>Poales</taxon>
        <taxon>Poaceae</taxon>
        <taxon>PACMAD clade</taxon>
        <taxon>Panicoideae</taxon>
        <taxon>Panicodae</taxon>
        <taxon>Paniceae</taxon>
        <taxon>Cenchrinae</taxon>
        <taxon>Setaria</taxon>
    </lineage>
</organism>
<proteinExistence type="predicted"/>
<reference evidence="2" key="1">
    <citation type="submission" date="2019-03" db="EMBL/GenBank/DDBJ databases">
        <title>WGS assembly of Setaria viridis.</title>
        <authorList>
            <person name="Huang P."/>
            <person name="Jenkins J."/>
            <person name="Grimwood J."/>
            <person name="Barry K."/>
            <person name="Healey A."/>
            <person name="Mamidi S."/>
            <person name="Sreedasyam A."/>
            <person name="Shu S."/>
            <person name="Feldman M."/>
            <person name="Wu J."/>
            <person name="Yu Y."/>
            <person name="Chen C."/>
            <person name="Johnson J."/>
            <person name="Rokhsar D."/>
            <person name="Baxter I."/>
            <person name="Schmutz J."/>
            <person name="Brutnell T."/>
            <person name="Kellogg E."/>
        </authorList>
    </citation>
    <scope>NUCLEOTIDE SEQUENCE [LARGE SCALE GENOMIC DNA]</scope>
</reference>
<protein>
    <submittedName>
        <fullName evidence="2">Uncharacterized protein</fullName>
    </submittedName>
</protein>
<keyword evidence="3" id="KW-1185">Reference proteome</keyword>
<feature type="region of interest" description="Disordered" evidence="1">
    <location>
        <begin position="89"/>
        <end position="147"/>
    </location>
</feature>
<evidence type="ECO:0000313" key="3">
    <source>
        <dbReference type="Proteomes" id="UP000298652"/>
    </source>
</evidence>